<dbReference type="STRING" id="6832.A0A553NER0"/>
<dbReference type="PANTHER" id="PTHR47824">
    <property type="entry name" value="UBIQUITIN-LIKE DOMAIN-CONTAINING PROTEIN"/>
    <property type="match status" value="1"/>
</dbReference>
<feature type="domain" description="VWFA" evidence="2">
    <location>
        <begin position="225"/>
        <end position="407"/>
    </location>
</feature>
<name>A0A553NER0_TIGCA</name>
<dbReference type="Pfam" id="PF00092">
    <property type="entry name" value="VWA"/>
    <property type="match status" value="1"/>
</dbReference>
<evidence type="ECO:0000313" key="4">
    <source>
        <dbReference type="Proteomes" id="UP000318571"/>
    </source>
</evidence>
<dbReference type="CDD" id="cd00198">
    <property type="entry name" value="vWFA"/>
    <property type="match status" value="1"/>
</dbReference>
<reference evidence="3 4" key="1">
    <citation type="journal article" date="2018" name="Nat. Ecol. Evol.">
        <title>Genomic signatures of mitonuclear coevolution across populations of Tigriopus californicus.</title>
        <authorList>
            <person name="Barreto F.S."/>
            <person name="Watson E.T."/>
            <person name="Lima T.G."/>
            <person name="Willett C.S."/>
            <person name="Edmands S."/>
            <person name="Li W."/>
            <person name="Burton R.S."/>
        </authorList>
    </citation>
    <scope>NUCLEOTIDE SEQUENCE [LARGE SCALE GENOMIC DNA]</scope>
    <source>
        <strain evidence="3 4">San Diego</strain>
    </source>
</reference>
<comment type="caution">
    <text evidence="3">The sequence shown here is derived from an EMBL/GenBank/DDBJ whole genome shotgun (WGS) entry which is preliminary data.</text>
</comment>
<dbReference type="SMART" id="SM00327">
    <property type="entry name" value="VWA"/>
    <property type="match status" value="1"/>
</dbReference>
<organism evidence="3 4">
    <name type="scientific">Tigriopus californicus</name>
    <name type="common">Marine copepod</name>
    <dbReference type="NCBI Taxonomy" id="6832"/>
    <lineage>
        <taxon>Eukaryota</taxon>
        <taxon>Metazoa</taxon>
        <taxon>Ecdysozoa</taxon>
        <taxon>Arthropoda</taxon>
        <taxon>Crustacea</taxon>
        <taxon>Multicrustacea</taxon>
        <taxon>Hexanauplia</taxon>
        <taxon>Copepoda</taxon>
        <taxon>Harpacticoida</taxon>
        <taxon>Harpacticidae</taxon>
        <taxon>Tigriopus</taxon>
    </lineage>
</organism>
<keyword evidence="4" id="KW-1185">Reference proteome</keyword>
<dbReference type="AlphaFoldDB" id="A0A553NER0"/>
<dbReference type="PROSITE" id="PS50234">
    <property type="entry name" value="VWFA"/>
    <property type="match status" value="1"/>
</dbReference>
<accession>A0A553NER0</accession>
<dbReference type="Gene3D" id="3.40.50.410">
    <property type="entry name" value="von Willebrand factor, type A domain"/>
    <property type="match status" value="1"/>
</dbReference>
<gene>
    <name evidence="3" type="ORF">TCAL_10895</name>
</gene>
<dbReference type="InterPro" id="IPR036465">
    <property type="entry name" value="vWFA_dom_sf"/>
</dbReference>
<evidence type="ECO:0000313" key="3">
    <source>
        <dbReference type="EMBL" id="TRY63933.1"/>
    </source>
</evidence>
<feature type="compositionally biased region" description="Polar residues" evidence="1">
    <location>
        <begin position="176"/>
        <end position="193"/>
    </location>
</feature>
<dbReference type="SUPFAM" id="SSF53300">
    <property type="entry name" value="vWA-like"/>
    <property type="match status" value="1"/>
</dbReference>
<feature type="compositionally biased region" description="Basic and acidic residues" evidence="1">
    <location>
        <begin position="196"/>
        <end position="210"/>
    </location>
</feature>
<dbReference type="GO" id="GO:0032991">
    <property type="term" value="C:protein-containing complex"/>
    <property type="evidence" value="ECO:0007669"/>
    <property type="project" value="UniProtKB-ARBA"/>
</dbReference>
<dbReference type="OrthoDB" id="8300411at2759"/>
<feature type="region of interest" description="Disordered" evidence="1">
    <location>
        <begin position="114"/>
        <end position="218"/>
    </location>
</feature>
<evidence type="ECO:0000259" key="2">
    <source>
        <dbReference type="PROSITE" id="PS50234"/>
    </source>
</evidence>
<dbReference type="PANTHER" id="PTHR47824:SF3">
    <property type="entry name" value="UBIQUITIN-LIKE DOMAIN-CONTAINING PROTEIN"/>
    <property type="match status" value="1"/>
</dbReference>
<dbReference type="OMA" id="SMYPCLA"/>
<protein>
    <recommendedName>
        <fullName evidence="2">VWFA domain-containing protein</fullName>
    </recommendedName>
</protein>
<dbReference type="InterPro" id="IPR002035">
    <property type="entry name" value="VWF_A"/>
</dbReference>
<dbReference type="EMBL" id="VCGU01000458">
    <property type="protein sequence ID" value="TRY63933.1"/>
    <property type="molecule type" value="Genomic_DNA"/>
</dbReference>
<proteinExistence type="predicted"/>
<evidence type="ECO:0000256" key="1">
    <source>
        <dbReference type="SAM" id="MobiDB-lite"/>
    </source>
</evidence>
<sequence length="571" mass="63601">MSSKVVDTREFKAFDVTSKASIKTFLESKKIKFSKGLAYYELTKKELIQDYKHIVVRRKSDGLIVEGEDVRPILNIPKGSSTKVEVDTESIPDLEIFIQSASHNRALLPGTTLLYRDHDHGPEKGTAIPTPDPVPNPGSASTNPRQTRAAKRAADLQGDDDEPNDDTGTAKVAKPNKSSTSVPAGTSGVSGSTVVDPKETEATKVIDKSSEPPVPAPMGVSDQMDIAFSFDTTGSMYPCLSEVRRNLKSTIQRLKRDIPGIRMAVIAHGDYCDASIYVTKHIDFTADDSALVKFVDQVSPTSGGDFDECYELVLRETHTKLSWRDDSQKSLVMIGDAKPHEPSYPLNVQNIDWREECKVLKKKSIRVYAVQALYGSFNFYRQVARQTNGFYIKLDQFSSIVNFIMAICYREQGPQQLENFETEVRHSQGINRELHRLFDSLSGKSTEFVGHAVSTELDPVNPSRFQILLVDKKCSIKAFVQRNSLIFKTGRGFYEFTKPESISHSKEVVLVDKVSGDMFTGRKASQLIGAGGSDKIKPTSLEKFRVFVQSNSYNRILVPNTGFLYEVDPDH</sequence>
<dbReference type="Proteomes" id="UP000318571">
    <property type="component" value="Chromosome 10"/>
</dbReference>